<proteinExistence type="predicted"/>
<dbReference type="EMBL" id="KC131130">
    <property type="protein sequence ID" value="AGB07278.1"/>
    <property type="molecule type" value="Genomic_DNA"/>
</dbReference>
<evidence type="ECO:0000313" key="2">
    <source>
        <dbReference type="Proteomes" id="UP000272155"/>
    </source>
</evidence>
<dbReference type="RefSeq" id="YP_009626140.1">
    <property type="nucleotide sequence ID" value="NC_042136.1"/>
</dbReference>
<evidence type="ECO:0008006" key="3">
    <source>
        <dbReference type="Google" id="ProtNLM"/>
    </source>
</evidence>
<organism evidence="1 2">
    <name type="scientific">Vibrio phage VP4B</name>
    <dbReference type="NCBI Taxonomy" id="1262540"/>
    <lineage>
        <taxon>Viruses</taxon>
        <taxon>Duplodnaviria</taxon>
        <taxon>Heunggongvirae</taxon>
        <taxon>Uroviricota</taxon>
        <taxon>Caudoviricetes</taxon>
        <taxon>Chimalliviridae</taxon>
        <taxon>Gorgonvirinae</taxon>
        <taxon>Tidunavirus</taxon>
        <taxon>Tidunavirus VP4B</taxon>
    </lineage>
</organism>
<accession>V9M0S4</accession>
<protein>
    <recommendedName>
        <fullName evidence="3">Virion structural protein</fullName>
    </recommendedName>
</protein>
<name>V9M0S4_9CAUD</name>
<keyword evidence="2" id="KW-1185">Reference proteome</keyword>
<evidence type="ECO:0000313" key="1">
    <source>
        <dbReference type="EMBL" id="AGB07278.1"/>
    </source>
</evidence>
<dbReference type="KEGG" id="vg:40103040"/>
<dbReference type="GeneID" id="40103040"/>
<dbReference type="Proteomes" id="UP000272155">
    <property type="component" value="Segment"/>
</dbReference>
<reference evidence="1 2" key="1">
    <citation type="submission" date="2012-11" db="EMBL/GenBank/DDBJ databases">
        <title>Complete genome sequence of a novel phiKZ-like Vibrio phage.</title>
        <authorList>
            <person name="Luo Z."/>
            <person name="Yu Y."/>
        </authorList>
    </citation>
    <scope>NUCLEOTIDE SEQUENCE [LARGE SCALE GENOMIC DNA]</scope>
</reference>
<sequence length="740" mass="83507">MGKPTLTEVSMEKVKLLELDLLGTNPDNYIDETQPVTVRTRDWYRPDYAPFFEDDFELYDGNGMLLRKNKDYVFESLSDVLLTKTGKPVHLFFRILNTTLNNKKSFRIKYRSVGNTGFPRSLIQKMTNELIHSEYWVDWETQVLGKPETYPAYQHWHDIATEVANWDQFINFAQTTLEMVVRGRKDHWVENETKIDRAERDFTNRHRAFWAALDDHDQNYQNPHKLVRGDFELQHIPNYPLSTLSEDLAGIRPTSFTTPKGLKETVSQKRRISPGHVAAGRVDYTVPPNTIGVTRQQNIDELSLGGIRKYLNGDMAYVVAGSDEQPPTSIWLTDTDAELQQISYDLAPVYPPIAGKDLVMDRTLRVLGKGYAVSHHSDNLSALFYLDPDSVHLAGQKNCVRLDLSNVNTRLGGDWVNNSWLFTISNTVFLLGTKPDSLGVEYELYSAKITALSPATTLVLKPHEVSVEDKDGIVGNPSSTLPLIDVIKTGADTYRQFHHLFASDVKPVFNQHMTLVTGDDDLRGEHHFFLKIIKTILVNGEALPIEMSWSFDVNQNVLYRNLSGSNAKTYKSLSDVSSFDPAIVELVKHMGVDYGDTHFSLTGVIHVLTKGSKVRRLVTHYDTLEQLYLNRIGVNLKRSPTDQRLVGIPTAVSDWHFGILADSKMVYLGKRVLVKRNIWDLRDHITPGTGGVHYIHVGFVGGKTRTWLSSDAQAKGRSVVIAKVNYTSAGISSIVQSGDI</sequence>
<dbReference type="OrthoDB" id="8144at10239"/>